<gene>
    <name evidence="1" type="ORF">UPYG_G00144490</name>
</gene>
<accession>A0ABD0WW11</accession>
<organism evidence="1 2">
    <name type="scientific">Umbra pygmaea</name>
    <name type="common">Eastern mudminnow</name>
    <dbReference type="NCBI Taxonomy" id="75934"/>
    <lineage>
        <taxon>Eukaryota</taxon>
        <taxon>Metazoa</taxon>
        <taxon>Chordata</taxon>
        <taxon>Craniata</taxon>
        <taxon>Vertebrata</taxon>
        <taxon>Euteleostomi</taxon>
        <taxon>Actinopterygii</taxon>
        <taxon>Neopterygii</taxon>
        <taxon>Teleostei</taxon>
        <taxon>Protacanthopterygii</taxon>
        <taxon>Esociformes</taxon>
        <taxon>Umbridae</taxon>
        <taxon>Umbra</taxon>
    </lineage>
</organism>
<comment type="caution">
    <text evidence="1">The sequence shown here is derived from an EMBL/GenBank/DDBJ whole genome shotgun (WGS) entry which is preliminary data.</text>
</comment>
<proteinExistence type="predicted"/>
<reference evidence="1 2" key="1">
    <citation type="submission" date="2024-06" db="EMBL/GenBank/DDBJ databases">
        <authorList>
            <person name="Pan Q."/>
            <person name="Wen M."/>
            <person name="Jouanno E."/>
            <person name="Zahm M."/>
            <person name="Klopp C."/>
            <person name="Cabau C."/>
            <person name="Louis A."/>
            <person name="Berthelot C."/>
            <person name="Parey E."/>
            <person name="Roest Crollius H."/>
            <person name="Montfort J."/>
            <person name="Robinson-Rechavi M."/>
            <person name="Bouchez O."/>
            <person name="Lampietro C."/>
            <person name="Lopez Roques C."/>
            <person name="Donnadieu C."/>
            <person name="Postlethwait J."/>
            <person name="Bobe J."/>
            <person name="Verreycken H."/>
            <person name="Guiguen Y."/>
        </authorList>
    </citation>
    <scope>NUCLEOTIDE SEQUENCE [LARGE SCALE GENOMIC DNA]</scope>
    <source>
        <strain evidence="1">Up_M1</strain>
        <tissue evidence="1">Testis</tissue>
    </source>
</reference>
<evidence type="ECO:0000313" key="1">
    <source>
        <dbReference type="EMBL" id="KAL0984635.1"/>
    </source>
</evidence>
<dbReference type="AlphaFoldDB" id="A0ABD0WW11"/>
<dbReference type="Proteomes" id="UP001557470">
    <property type="component" value="Unassembled WGS sequence"/>
</dbReference>
<dbReference type="EMBL" id="JAGEUA010000004">
    <property type="protein sequence ID" value="KAL0984635.1"/>
    <property type="molecule type" value="Genomic_DNA"/>
</dbReference>
<keyword evidence="2" id="KW-1185">Reference proteome</keyword>
<evidence type="ECO:0000313" key="2">
    <source>
        <dbReference type="Proteomes" id="UP001557470"/>
    </source>
</evidence>
<name>A0ABD0WW11_UMBPY</name>
<sequence>MEPSKRFIKEITALPLHCSQGQPATEIPTGVPVLPLYIPLYFDGFGLYRRKYHSTNGMYFSLGNFPRSEGAKRDFISIVGLGEPGTSFE</sequence>
<protein>
    <submittedName>
        <fullName evidence="1">Uncharacterized protein</fullName>
    </submittedName>
</protein>